<evidence type="ECO:0000313" key="3">
    <source>
        <dbReference type="Proteomes" id="UP000653565"/>
    </source>
</evidence>
<evidence type="ECO:0000313" key="2">
    <source>
        <dbReference type="EMBL" id="KAF4244282.1"/>
    </source>
</evidence>
<dbReference type="GO" id="GO:0005576">
    <property type="term" value="C:extracellular region"/>
    <property type="evidence" value="ECO:0007669"/>
    <property type="project" value="TreeGrafter"/>
</dbReference>
<proteinExistence type="predicted"/>
<evidence type="ECO:0000256" key="1">
    <source>
        <dbReference type="SAM" id="SignalP"/>
    </source>
</evidence>
<keyword evidence="3" id="KW-1185">Reference proteome</keyword>
<dbReference type="PANTHER" id="PTHR38123">
    <property type="entry name" value="CELL WALL SERINE-THREONINE-RICH GALACTOMANNOPROTEIN MP1 (AFU_ORTHOLOGUE AFUA_4G03240)"/>
    <property type="match status" value="1"/>
</dbReference>
<dbReference type="Gene3D" id="1.20.1280.140">
    <property type="match status" value="1"/>
</dbReference>
<sequence>MLFSRVTPVALLVALATSALGAVNTKQAIEGMNALQNRVAEARKSLEGWNGGLLGVIPVASKMQGVKSSAVDTRKTIEQSDAFADEDQDEVLAAYAQLQPEIMGALNAAEQKAPAFKDAGVAFVARAMMDDLKNEKEKFETAMQGKVPAERYRDAEPKVAEVNAAFDSTHKALAA</sequence>
<reference evidence="2" key="2">
    <citation type="submission" date="2020-04" db="EMBL/GenBank/DDBJ databases">
        <authorList>
            <person name="Santos R.A.C."/>
            <person name="Steenwyk J.L."/>
            <person name="Rivero-Menendez O."/>
            <person name="Mead M.E."/>
            <person name="Silva L.P."/>
            <person name="Bastos R.W."/>
            <person name="Alastruey-Izquierdo A."/>
            <person name="Goldman G.H."/>
            <person name="Rokas A."/>
        </authorList>
    </citation>
    <scope>NUCLEOTIDE SEQUENCE</scope>
    <source>
        <strain evidence="2">CNM-CM6805</strain>
    </source>
</reference>
<gene>
    <name evidence="2" type="ORF">CNMCM6805_009284</name>
</gene>
<dbReference type="OrthoDB" id="4441576at2759"/>
<dbReference type="EMBL" id="JAAAPX010000007">
    <property type="protein sequence ID" value="KAF4244282.1"/>
    <property type="molecule type" value="Genomic_DNA"/>
</dbReference>
<organism evidence="2 3">
    <name type="scientific">Aspergillus fumigatiaffinis</name>
    <dbReference type="NCBI Taxonomy" id="340414"/>
    <lineage>
        <taxon>Eukaryota</taxon>
        <taxon>Fungi</taxon>
        <taxon>Dikarya</taxon>
        <taxon>Ascomycota</taxon>
        <taxon>Pezizomycotina</taxon>
        <taxon>Eurotiomycetes</taxon>
        <taxon>Eurotiomycetidae</taxon>
        <taxon>Eurotiales</taxon>
        <taxon>Aspergillaceae</taxon>
        <taxon>Aspergillus</taxon>
        <taxon>Aspergillus subgen. Fumigati</taxon>
    </lineage>
</organism>
<dbReference type="Proteomes" id="UP000653565">
    <property type="component" value="Unassembled WGS sequence"/>
</dbReference>
<keyword evidence="1" id="KW-0732">Signal</keyword>
<protein>
    <recommendedName>
        <fullName evidence="4">Hydrophobic surface binding protein A-domain-containing protein</fullName>
    </recommendedName>
</protein>
<dbReference type="Pfam" id="PF12296">
    <property type="entry name" value="HsbA"/>
    <property type="match status" value="1"/>
</dbReference>
<dbReference type="AlphaFoldDB" id="A0A8H4M5X5"/>
<dbReference type="PANTHER" id="PTHR38123:SF3">
    <property type="entry name" value="ANTIGENIC CELL WALL GALACTOMANNOPROTEIN"/>
    <property type="match status" value="1"/>
</dbReference>
<comment type="caution">
    <text evidence="2">The sequence shown here is derived from an EMBL/GenBank/DDBJ whole genome shotgun (WGS) entry which is preliminary data.</text>
</comment>
<reference evidence="2" key="1">
    <citation type="journal article" date="2020" name="bioRxiv">
        <title>Genomic and phenotypic heterogeneity of clinical isolates of the human pathogens Aspergillus fumigatus, Aspergillus lentulus and Aspergillus fumigatiaffinis.</title>
        <authorList>
            <person name="dos Santos R.A.C."/>
            <person name="Steenwyk J.L."/>
            <person name="Rivero-Menendez O."/>
            <person name="Mead M.E."/>
            <person name="Silva L.P."/>
            <person name="Bastos R.W."/>
            <person name="Alastruey-Izquierdo A."/>
            <person name="Goldman G.H."/>
            <person name="Rokas A."/>
        </authorList>
    </citation>
    <scope>NUCLEOTIDE SEQUENCE</scope>
    <source>
        <strain evidence="2">CNM-CM6805</strain>
    </source>
</reference>
<feature type="signal peptide" evidence="1">
    <location>
        <begin position="1"/>
        <end position="21"/>
    </location>
</feature>
<evidence type="ECO:0008006" key="4">
    <source>
        <dbReference type="Google" id="ProtNLM"/>
    </source>
</evidence>
<feature type="chain" id="PRO_5044155372" description="Hydrophobic surface binding protein A-domain-containing protein" evidence="1">
    <location>
        <begin position="22"/>
        <end position="175"/>
    </location>
</feature>
<accession>A0A8H4M5X5</accession>
<name>A0A8H4M5X5_9EURO</name>
<dbReference type="InterPro" id="IPR021054">
    <property type="entry name" value="Cell_wall_mannoprotein_1"/>
</dbReference>